<proteinExistence type="predicted"/>
<name>A0AAV4CK36_9GAST</name>
<reference evidence="2 3" key="1">
    <citation type="journal article" date="2021" name="Elife">
        <title>Chloroplast acquisition without the gene transfer in kleptoplastic sea slugs, Plakobranchus ocellatus.</title>
        <authorList>
            <person name="Maeda T."/>
            <person name="Takahashi S."/>
            <person name="Yoshida T."/>
            <person name="Shimamura S."/>
            <person name="Takaki Y."/>
            <person name="Nagai Y."/>
            <person name="Toyoda A."/>
            <person name="Suzuki Y."/>
            <person name="Arimoto A."/>
            <person name="Ishii H."/>
            <person name="Satoh N."/>
            <person name="Nishiyama T."/>
            <person name="Hasebe M."/>
            <person name="Maruyama T."/>
            <person name="Minagawa J."/>
            <person name="Obokata J."/>
            <person name="Shigenobu S."/>
        </authorList>
    </citation>
    <scope>NUCLEOTIDE SEQUENCE [LARGE SCALE GENOMIC DNA]</scope>
</reference>
<evidence type="ECO:0000313" key="3">
    <source>
        <dbReference type="Proteomes" id="UP000735302"/>
    </source>
</evidence>
<keyword evidence="3" id="KW-1185">Reference proteome</keyword>
<dbReference type="AlphaFoldDB" id="A0AAV4CK36"/>
<feature type="chain" id="PRO_5043685705" evidence="1">
    <location>
        <begin position="20"/>
        <end position="136"/>
    </location>
</feature>
<keyword evidence="1" id="KW-0732">Signal</keyword>
<evidence type="ECO:0000256" key="1">
    <source>
        <dbReference type="SAM" id="SignalP"/>
    </source>
</evidence>
<dbReference type="EMBL" id="BLXT01006392">
    <property type="protein sequence ID" value="GFO31524.1"/>
    <property type="molecule type" value="Genomic_DNA"/>
</dbReference>
<dbReference type="Proteomes" id="UP000735302">
    <property type="component" value="Unassembled WGS sequence"/>
</dbReference>
<accession>A0AAV4CK36</accession>
<gene>
    <name evidence="2" type="ORF">PoB_005802900</name>
</gene>
<evidence type="ECO:0000313" key="2">
    <source>
        <dbReference type="EMBL" id="GFO31524.1"/>
    </source>
</evidence>
<protein>
    <submittedName>
        <fullName evidence="2">Uncharacterized protein</fullName>
    </submittedName>
</protein>
<sequence>MANQSSALFFLVTFSVCLCEGLCFMESSRDLLTFCRDYVDIESCAHNNFDTNITLFDIFDLMITNVSMIEDVCQNNIMGLLSCIGPCILEFRTSTFSHLYSVCIYERWIEWEESCWTEQWGVEARQCYRWLYPHHR</sequence>
<organism evidence="2 3">
    <name type="scientific">Plakobranchus ocellatus</name>
    <dbReference type="NCBI Taxonomy" id="259542"/>
    <lineage>
        <taxon>Eukaryota</taxon>
        <taxon>Metazoa</taxon>
        <taxon>Spiralia</taxon>
        <taxon>Lophotrochozoa</taxon>
        <taxon>Mollusca</taxon>
        <taxon>Gastropoda</taxon>
        <taxon>Heterobranchia</taxon>
        <taxon>Euthyneura</taxon>
        <taxon>Panpulmonata</taxon>
        <taxon>Sacoglossa</taxon>
        <taxon>Placobranchoidea</taxon>
        <taxon>Plakobranchidae</taxon>
        <taxon>Plakobranchus</taxon>
    </lineage>
</organism>
<feature type="signal peptide" evidence="1">
    <location>
        <begin position="1"/>
        <end position="19"/>
    </location>
</feature>
<comment type="caution">
    <text evidence="2">The sequence shown here is derived from an EMBL/GenBank/DDBJ whole genome shotgun (WGS) entry which is preliminary data.</text>
</comment>